<proteinExistence type="predicted"/>
<evidence type="ECO:0000313" key="5">
    <source>
        <dbReference type="Proteomes" id="UP001519271"/>
    </source>
</evidence>
<evidence type="ECO:0000259" key="3">
    <source>
        <dbReference type="Pfam" id="PF16472"/>
    </source>
</evidence>
<dbReference type="Proteomes" id="UP001519271">
    <property type="component" value="Unassembled WGS sequence"/>
</dbReference>
<name>A0ABS4G2H2_9CLOT</name>
<sequence>MTKRIISGLLLLGLFLSTACSDNAGNQTAPTTGNTPTGSVKPTEISSSKNELKLGGLGTNTANSAAYGMAVELDGDVYHLDRIMEGNILKSVTSGSTELLLKGTYSGLNAKSEHLFFFNYDSSAIMSLDLKSMEQKEIRRGSATQLLLNDEYLYFTDYDGILSRIKYDGTGEAKLAEDIWEGFQIYDNYIYFDSSDLNKDSSDYSRYVYRLPLNGGTPEKVVDEALFKTFAVGEGYIFYETVIDGSSTIRRTDSAGNNTVTLFNKSLEDILIVSGKLYYFTNGRTKDKSDQGLYLADLDGKNDTMIIKLAGASFNIAGSSAYFLTSEDDRALNAVNLDGTNLRKIAKSE</sequence>
<organism evidence="4 5">
    <name type="scientific">Youngiibacter multivorans</name>
    <dbReference type="NCBI Taxonomy" id="937251"/>
    <lineage>
        <taxon>Bacteria</taxon>
        <taxon>Bacillati</taxon>
        <taxon>Bacillota</taxon>
        <taxon>Clostridia</taxon>
        <taxon>Eubacteriales</taxon>
        <taxon>Clostridiaceae</taxon>
        <taxon>Youngiibacter</taxon>
    </lineage>
</organism>
<dbReference type="PROSITE" id="PS51257">
    <property type="entry name" value="PROKAR_LIPOPROTEIN"/>
    <property type="match status" value="1"/>
</dbReference>
<evidence type="ECO:0000313" key="4">
    <source>
        <dbReference type="EMBL" id="MBP1918745.1"/>
    </source>
</evidence>
<evidence type="ECO:0000256" key="2">
    <source>
        <dbReference type="SAM" id="SignalP"/>
    </source>
</evidence>
<comment type="caution">
    <text evidence="4">The sequence shown here is derived from an EMBL/GenBank/DDBJ whole genome shotgun (WGS) entry which is preliminary data.</text>
</comment>
<dbReference type="InterPro" id="IPR032485">
    <property type="entry name" value="LRP1-like_beta_prop"/>
</dbReference>
<keyword evidence="5" id="KW-1185">Reference proteome</keyword>
<feature type="compositionally biased region" description="Polar residues" evidence="1">
    <location>
        <begin position="25"/>
        <end position="49"/>
    </location>
</feature>
<dbReference type="RefSeq" id="WP_209458972.1">
    <property type="nucleotide sequence ID" value="NZ_JAGGKC010000008.1"/>
</dbReference>
<evidence type="ECO:0000256" key="1">
    <source>
        <dbReference type="SAM" id="MobiDB-lite"/>
    </source>
</evidence>
<dbReference type="SUPFAM" id="SSF50974">
    <property type="entry name" value="Nitrous oxide reductase, N-terminal domain"/>
    <property type="match status" value="1"/>
</dbReference>
<protein>
    <recommendedName>
        <fullName evidence="3">Prolow-density lipoprotein receptor-related protein 1-like beta-propeller domain-containing protein</fullName>
    </recommendedName>
</protein>
<feature type="region of interest" description="Disordered" evidence="1">
    <location>
        <begin position="25"/>
        <end position="52"/>
    </location>
</feature>
<feature type="chain" id="PRO_5046389524" description="Prolow-density lipoprotein receptor-related protein 1-like beta-propeller domain-containing protein" evidence="2">
    <location>
        <begin position="25"/>
        <end position="349"/>
    </location>
</feature>
<feature type="domain" description="Prolow-density lipoprotein receptor-related protein 1-like beta-propeller" evidence="3">
    <location>
        <begin position="61"/>
        <end position="331"/>
    </location>
</feature>
<feature type="signal peptide" evidence="2">
    <location>
        <begin position="1"/>
        <end position="24"/>
    </location>
</feature>
<accession>A0ABS4G2H2</accession>
<dbReference type="InterPro" id="IPR011045">
    <property type="entry name" value="N2O_reductase_N"/>
</dbReference>
<dbReference type="SUPFAM" id="SSF69304">
    <property type="entry name" value="Tricorn protease N-terminal domain"/>
    <property type="match status" value="1"/>
</dbReference>
<dbReference type="Pfam" id="PF16472">
    <property type="entry name" value="DUF5050"/>
    <property type="match status" value="1"/>
</dbReference>
<gene>
    <name evidence="4" type="ORF">J2Z34_001225</name>
</gene>
<dbReference type="EMBL" id="JAGGKC010000008">
    <property type="protein sequence ID" value="MBP1918745.1"/>
    <property type="molecule type" value="Genomic_DNA"/>
</dbReference>
<reference evidence="4 5" key="1">
    <citation type="submission" date="2021-03" db="EMBL/GenBank/DDBJ databases">
        <title>Genomic Encyclopedia of Type Strains, Phase IV (KMG-IV): sequencing the most valuable type-strain genomes for metagenomic binning, comparative biology and taxonomic classification.</title>
        <authorList>
            <person name="Goeker M."/>
        </authorList>
    </citation>
    <scope>NUCLEOTIDE SEQUENCE [LARGE SCALE GENOMIC DNA]</scope>
    <source>
        <strain evidence="4 5">DSM 6139</strain>
    </source>
</reference>
<keyword evidence="2" id="KW-0732">Signal</keyword>